<reference evidence="3 5" key="1">
    <citation type="submission" date="2016-10" db="EMBL/GenBank/DDBJ databases">
        <authorList>
            <person name="Cai Z."/>
        </authorList>
    </citation>
    <scope>NUCLEOTIDE SEQUENCE [LARGE SCALE GENOMIC DNA]</scope>
    <source>
        <strain evidence="3 5">DSM 25227</strain>
    </source>
</reference>
<dbReference type="EMBL" id="QGDJ01000017">
    <property type="protein sequence ID" value="PWJ12135.1"/>
    <property type="molecule type" value="Genomic_DNA"/>
</dbReference>
<evidence type="ECO:0000313" key="5">
    <source>
        <dbReference type="Proteomes" id="UP000251571"/>
    </source>
</evidence>
<feature type="transmembrane region" description="Helical" evidence="1">
    <location>
        <begin position="12"/>
        <end position="29"/>
    </location>
</feature>
<evidence type="ECO:0000313" key="3">
    <source>
        <dbReference type="EMBL" id="SSA51238.1"/>
    </source>
</evidence>
<dbReference type="Proteomes" id="UP000251571">
    <property type="component" value="Unassembled WGS sequence"/>
</dbReference>
<evidence type="ECO:0000313" key="4">
    <source>
        <dbReference type="Proteomes" id="UP000245839"/>
    </source>
</evidence>
<dbReference type="Proteomes" id="UP000245839">
    <property type="component" value="Unassembled WGS sequence"/>
</dbReference>
<protein>
    <submittedName>
        <fullName evidence="3">Uncharacterized protein</fullName>
    </submittedName>
</protein>
<evidence type="ECO:0000256" key="1">
    <source>
        <dbReference type="SAM" id="Phobius"/>
    </source>
</evidence>
<keyword evidence="1" id="KW-0812">Transmembrane</keyword>
<proteinExistence type="predicted"/>
<feature type="transmembrane region" description="Helical" evidence="1">
    <location>
        <begin position="36"/>
        <end position="58"/>
    </location>
</feature>
<accession>A0A2Y9B6W3</accession>
<reference evidence="2 4" key="2">
    <citation type="submission" date="2018-03" db="EMBL/GenBank/DDBJ databases">
        <title>Genomic Encyclopedia of Archaeal and Bacterial Type Strains, Phase II (KMG-II): from individual species to whole genera.</title>
        <authorList>
            <person name="Goeker M."/>
        </authorList>
    </citation>
    <scope>NUCLEOTIDE SEQUENCE [LARGE SCALE GENOMIC DNA]</scope>
    <source>
        <strain evidence="2 4">DSM 25227</strain>
    </source>
</reference>
<sequence length="65" mass="6824">MKPTYLTHSRTAHVSVAILVLAAVAKLIVTSTGLPIWLLPVSDVAALVAAATLFIGWVRWTSPGA</sequence>
<name>A0A2Y9B6W3_9RHOB</name>
<keyword evidence="4" id="KW-1185">Reference proteome</keyword>
<keyword evidence="1" id="KW-1133">Transmembrane helix</keyword>
<dbReference type="EMBL" id="UETC01000017">
    <property type="protein sequence ID" value="SSA51238.1"/>
    <property type="molecule type" value="Genomic_DNA"/>
</dbReference>
<dbReference type="RefSeq" id="WP_109566265.1">
    <property type="nucleotide sequence ID" value="NZ_QGDJ01000017.1"/>
</dbReference>
<evidence type="ECO:0000313" key="2">
    <source>
        <dbReference type="EMBL" id="PWJ12135.1"/>
    </source>
</evidence>
<keyword evidence="1" id="KW-0472">Membrane</keyword>
<dbReference type="AlphaFoldDB" id="A0A2Y9B6W3"/>
<organism evidence="3 5">
    <name type="scientific">Jannaschia seohaensis</name>
    <dbReference type="NCBI Taxonomy" id="475081"/>
    <lineage>
        <taxon>Bacteria</taxon>
        <taxon>Pseudomonadati</taxon>
        <taxon>Pseudomonadota</taxon>
        <taxon>Alphaproteobacteria</taxon>
        <taxon>Rhodobacterales</taxon>
        <taxon>Roseobacteraceae</taxon>
        <taxon>Jannaschia</taxon>
    </lineage>
</organism>
<gene>
    <name evidence="2" type="ORF">BCF38_11770</name>
    <name evidence="3" type="ORF">SAMN05421539_11770</name>
</gene>